<keyword evidence="11" id="KW-1185">Reference proteome</keyword>
<dbReference type="InterPro" id="IPR013482">
    <property type="entry name" value="Molybde_CF_guanTrfase"/>
</dbReference>
<comment type="function">
    <text evidence="8">Transfers a GMP moiety from GTP to Mo-molybdopterin (Mo-MPT) cofactor (Moco or molybdenum cofactor) to form Mo-molybdopterin guanine dinucleotide (Mo-MGD) cofactor.</text>
</comment>
<dbReference type="RefSeq" id="WP_076398221.1">
    <property type="nucleotide sequence ID" value="NZ_FTOA01000001.1"/>
</dbReference>
<feature type="binding site" evidence="8">
    <location>
        <position position="120"/>
    </location>
    <ligand>
        <name>GTP</name>
        <dbReference type="ChEBI" id="CHEBI:37565"/>
    </ligand>
</feature>
<dbReference type="AlphaFoldDB" id="A0A1N7IKB2"/>
<dbReference type="Proteomes" id="UP000185678">
    <property type="component" value="Unassembled WGS sequence"/>
</dbReference>
<dbReference type="OrthoDB" id="9788394at2"/>
<comment type="cofactor">
    <cofactor evidence="8">
        <name>Mg(2+)</name>
        <dbReference type="ChEBI" id="CHEBI:18420"/>
    </cofactor>
</comment>
<keyword evidence="7 8" id="KW-0501">Molybdenum cofactor biosynthesis</keyword>
<name>A0A1N7IKB2_9PROT</name>
<dbReference type="Pfam" id="PF12804">
    <property type="entry name" value="NTP_transf_3"/>
    <property type="match status" value="1"/>
</dbReference>
<dbReference type="SUPFAM" id="SSF53448">
    <property type="entry name" value="Nucleotide-diphospho-sugar transferases"/>
    <property type="match status" value="1"/>
</dbReference>
<dbReference type="InterPro" id="IPR025877">
    <property type="entry name" value="MobA-like_NTP_Trfase"/>
</dbReference>
<organism evidence="10 11">
    <name type="scientific">Insolitispirillum peregrinum</name>
    <dbReference type="NCBI Taxonomy" id="80876"/>
    <lineage>
        <taxon>Bacteria</taxon>
        <taxon>Pseudomonadati</taxon>
        <taxon>Pseudomonadota</taxon>
        <taxon>Alphaproteobacteria</taxon>
        <taxon>Rhodospirillales</taxon>
        <taxon>Novispirillaceae</taxon>
        <taxon>Insolitispirillum</taxon>
    </lineage>
</organism>
<evidence type="ECO:0000256" key="3">
    <source>
        <dbReference type="ARBA" id="ARBA00022723"/>
    </source>
</evidence>
<comment type="subcellular location">
    <subcellularLocation>
        <location evidence="8">Cytoplasm</location>
    </subcellularLocation>
</comment>
<dbReference type="STRING" id="80876.SAMN05421779_101262"/>
<dbReference type="InterPro" id="IPR029044">
    <property type="entry name" value="Nucleotide-diphossugar_trans"/>
</dbReference>
<evidence type="ECO:0000259" key="9">
    <source>
        <dbReference type="Pfam" id="PF12804"/>
    </source>
</evidence>
<reference evidence="10 11" key="1">
    <citation type="submission" date="2017-01" db="EMBL/GenBank/DDBJ databases">
        <authorList>
            <person name="Mah S.A."/>
            <person name="Swanson W.J."/>
            <person name="Moy G.W."/>
            <person name="Vacquier V.D."/>
        </authorList>
    </citation>
    <scope>NUCLEOTIDE SEQUENCE [LARGE SCALE GENOMIC DNA]</scope>
    <source>
        <strain evidence="10 11">DSM 11589</strain>
    </source>
</reference>
<dbReference type="GO" id="GO:0005737">
    <property type="term" value="C:cytoplasm"/>
    <property type="evidence" value="ECO:0007669"/>
    <property type="project" value="UniProtKB-SubCell"/>
</dbReference>
<dbReference type="PANTHER" id="PTHR19136:SF81">
    <property type="entry name" value="MOLYBDENUM COFACTOR GUANYLYLTRANSFERASE"/>
    <property type="match status" value="1"/>
</dbReference>
<keyword evidence="1 8" id="KW-0963">Cytoplasm</keyword>
<gene>
    <name evidence="8" type="primary">mobA</name>
    <name evidence="10" type="ORF">SAMN05421779_101262</name>
</gene>
<evidence type="ECO:0000256" key="2">
    <source>
        <dbReference type="ARBA" id="ARBA00022679"/>
    </source>
</evidence>
<sequence>MTSNSADAQDIAGVILTGGAGRRMGTVPKPLLPLGPDTIFDHVVRRAQPQVQMLALSVHHLSSATRDAFARFPGPLLVDPPQLLRPDDRGGRVGPLAGILAALGWAESLGLEWLAVFPGDTPFIPLDYVARLYHHVADGGACAAHAVSGGRSHPVASVWSVRLRPVLWRAVAAGERRVGRWLSEQGAIGVEWTIDDANGGDPFFNINEPDDLKRAGTFLSVAGMPLSSER</sequence>
<keyword evidence="3 8" id="KW-0479">Metal-binding</keyword>
<comment type="domain">
    <text evidence="8">The N-terminal domain determines nucleotide recognition and specific binding, while the C-terminal domain determines the specific binding to the target protein.</text>
</comment>
<evidence type="ECO:0000256" key="7">
    <source>
        <dbReference type="ARBA" id="ARBA00023150"/>
    </source>
</evidence>
<keyword evidence="5 8" id="KW-0460">Magnesium</keyword>
<comment type="subunit">
    <text evidence="8">Monomer.</text>
</comment>
<dbReference type="CDD" id="cd02503">
    <property type="entry name" value="MobA"/>
    <property type="match status" value="1"/>
</dbReference>
<proteinExistence type="inferred from homology"/>
<dbReference type="GO" id="GO:0061603">
    <property type="term" value="F:molybdenum cofactor guanylyltransferase activity"/>
    <property type="evidence" value="ECO:0007669"/>
    <property type="project" value="UniProtKB-EC"/>
</dbReference>
<feature type="binding site" evidence="8">
    <location>
        <begin position="16"/>
        <end position="18"/>
    </location>
    <ligand>
        <name>GTP</name>
        <dbReference type="ChEBI" id="CHEBI:37565"/>
    </ligand>
</feature>
<dbReference type="GO" id="GO:1902758">
    <property type="term" value="P:bis(molybdopterin guanine dinucleotide)molybdenum biosynthetic process"/>
    <property type="evidence" value="ECO:0007669"/>
    <property type="project" value="TreeGrafter"/>
</dbReference>
<comment type="catalytic activity">
    <reaction evidence="8">
        <text>Mo-molybdopterin + GTP + H(+) = Mo-molybdopterin guanine dinucleotide + diphosphate</text>
        <dbReference type="Rhea" id="RHEA:34243"/>
        <dbReference type="ChEBI" id="CHEBI:15378"/>
        <dbReference type="ChEBI" id="CHEBI:33019"/>
        <dbReference type="ChEBI" id="CHEBI:37565"/>
        <dbReference type="ChEBI" id="CHEBI:71302"/>
        <dbReference type="ChEBI" id="CHEBI:71310"/>
        <dbReference type="EC" id="2.7.7.77"/>
    </reaction>
</comment>
<evidence type="ECO:0000256" key="6">
    <source>
        <dbReference type="ARBA" id="ARBA00023134"/>
    </source>
</evidence>
<protein>
    <recommendedName>
        <fullName evidence="8">Molybdenum cofactor guanylyltransferase</fullName>
        <shortName evidence="8">MoCo guanylyltransferase</shortName>
        <ecNumber evidence="8">2.7.7.77</ecNumber>
    </recommendedName>
    <alternativeName>
        <fullName evidence="8">GTP:molybdopterin guanylyltransferase</fullName>
    </alternativeName>
    <alternativeName>
        <fullName evidence="8">Mo-MPT guanylyltransferase</fullName>
    </alternativeName>
    <alternativeName>
        <fullName evidence="8">Molybdopterin guanylyltransferase</fullName>
    </alternativeName>
    <alternativeName>
        <fullName evidence="8">Molybdopterin-guanine dinucleotide synthase</fullName>
        <shortName evidence="8">MGD synthase</shortName>
    </alternativeName>
</protein>
<feature type="domain" description="MobA-like NTP transferase" evidence="9">
    <location>
        <begin position="13"/>
        <end position="184"/>
    </location>
</feature>
<dbReference type="PANTHER" id="PTHR19136">
    <property type="entry name" value="MOLYBDENUM COFACTOR GUANYLYLTRANSFERASE"/>
    <property type="match status" value="1"/>
</dbReference>
<keyword evidence="6 8" id="KW-0342">GTP-binding</keyword>
<evidence type="ECO:0000313" key="11">
    <source>
        <dbReference type="Proteomes" id="UP000185678"/>
    </source>
</evidence>
<dbReference type="Gene3D" id="3.90.550.10">
    <property type="entry name" value="Spore Coat Polysaccharide Biosynthesis Protein SpsA, Chain A"/>
    <property type="match status" value="1"/>
</dbReference>
<dbReference type="EMBL" id="FTOA01000001">
    <property type="protein sequence ID" value="SIS37525.1"/>
    <property type="molecule type" value="Genomic_DNA"/>
</dbReference>
<dbReference type="EC" id="2.7.7.77" evidence="8"/>
<evidence type="ECO:0000256" key="5">
    <source>
        <dbReference type="ARBA" id="ARBA00022842"/>
    </source>
</evidence>
<evidence type="ECO:0000313" key="10">
    <source>
        <dbReference type="EMBL" id="SIS37525.1"/>
    </source>
</evidence>
<accession>A0A1N7IKB2</accession>
<feature type="binding site" evidence="8">
    <location>
        <position position="79"/>
    </location>
    <ligand>
        <name>GTP</name>
        <dbReference type="ChEBI" id="CHEBI:37565"/>
    </ligand>
</feature>
<keyword evidence="2 8" id="KW-0808">Transferase</keyword>
<evidence type="ECO:0000256" key="8">
    <source>
        <dbReference type="HAMAP-Rule" id="MF_00316"/>
    </source>
</evidence>
<keyword evidence="4 8" id="KW-0547">Nucleotide-binding</keyword>
<comment type="similarity">
    <text evidence="8">Belongs to the MobA family.</text>
</comment>
<dbReference type="GO" id="GO:0005525">
    <property type="term" value="F:GTP binding"/>
    <property type="evidence" value="ECO:0007669"/>
    <property type="project" value="UniProtKB-UniRule"/>
</dbReference>
<feature type="binding site" evidence="8">
    <location>
        <position position="120"/>
    </location>
    <ligand>
        <name>Mg(2+)</name>
        <dbReference type="ChEBI" id="CHEBI:18420"/>
    </ligand>
</feature>
<comment type="caution">
    <text evidence="8">Lacks conserved residue(s) required for the propagation of feature annotation.</text>
</comment>
<feature type="binding site" evidence="8">
    <location>
        <position position="29"/>
    </location>
    <ligand>
        <name>GTP</name>
        <dbReference type="ChEBI" id="CHEBI:37565"/>
    </ligand>
</feature>
<dbReference type="HAMAP" id="MF_00316">
    <property type="entry name" value="MobA"/>
    <property type="match status" value="1"/>
</dbReference>
<evidence type="ECO:0000256" key="4">
    <source>
        <dbReference type="ARBA" id="ARBA00022741"/>
    </source>
</evidence>
<dbReference type="GO" id="GO:0046872">
    <property type="term" value="F:metal ion binding"/>
    <property type="evidence" value="ECO:0007669"/>
    <property type="project" value="UniProtKB-KW"/>
</dbReference>
<keyword evidence="10" id="KW-0548">Nucleotidyltransferase</keyword>
<evidence type="ECO:0000256" key="1">
    <source>
        <dbReference type="ARBA" id="ARBA00022490"/>
    </source>
</evidence>